<dbReference type="Gene3D" id="3.30.450.40">
    <property type="match status" value="1"/>
</dbReference>
<dbReference type="PANTHER" id="PTHR33525">
    <property type="match status" value="1"/>
</dbReference>
<dbReference type="Proteomes" id="UP000060630">
    <property type="component" value="Unassembled WGS sequence"/>
</dbReference>
<reference evidence="2 3" key="1">
    <citation type="submission" date="2015-11" db="EMBL/GenBank/DDBJ databases">
        <title>Expanding the genomic diversity of Burkholderia species for the development of highly accurate diagnostics.</title>
        <authorList>
            <person name="Sahl J."/>
            <person name="Keim P."/>
            <person name="Wagner D."/>
        </authorList>
    </citation>
    <scope>NUCLEOTIDE SEQUENCE [LARGE SCALE GENOMIC DNA]</scope>
    <source>
        <strain evidence="2 3">MSMB2087WGS</strain>
    </source>
</reference>
<sequence length="502" mass="54686">MKKAKVIELIWKRTRERGDFPALQRALTSIVDTLQDDRASNAELAATVLGDFTLTQKVLRLANSSIYAPYAKDVTTVSRALMILGTATVAYTAMSIQLLDAFEGLAESRVGAAEELAQAAFAGKLARVVAATSGGGHGEEAAVATLMFQLSRLLVIFYLPEEWAHIRECLDLGMKEEEAYVQVLGVTPDELSEAAMQEWSLPHQVIQTADTRPKTPDTLVATHQEWLACLAGLSTSLAQEFNRAGPNAPVRALIDTYAPALGRDPDELERLIRELFAAENMPEEALAAGLERATPSSGKPLNAEMRLDRALTEVTSAAGEADVETLTSMVLESMMQGLGLDSCAAFFRIAAKNNFEARLGFGSKVKSNLDKLVFDGAFVPDVFHVCLSQGRSIFLEDVQDEKIAPRMPAWHKSVFPDVRSAVLLPLRLNERSIGLLYGNWGPQVCLEGVNAKEIEYLNAMRNLVAKAFEEAIKAPLGDFTLIDATPKSKTKRTKNASKTKST</sequence>
<dbReference type="PROSITE" id="PS51833">
    <property type="entry name" value="HDOD"/>
    <property type="match status" value="1"/>
</dbReference>
<dbReference type="Gene3D" id="1.10.3210.10">
    <property type="entry name" value="Hypothetical protein af1432"/>
    <property type="match status" value="1"/>
</dbReference>
<dbReference type="SUPFAM" id="SSF55781">
    <property type="entry name" value="GAF domain-like"/>
    <property type="match status" value="1"/>
</dbReference>
<organism evidence="2 3">
    <name type="scientific">Burkholderia ubonensis</name>
    <dbReference type="NCBI Taxonomy" id="101571"/>
    <lineage>
        <taxon>Bacteria</taxon>
        <taxon>Pseudomonadati</taxon>
        <taxon>Pseudomonadota</taxon>
        <taxon>Betaproteobacteria</taxon>
        <taxon>Burkholderiales</taxon>
        <taxon>Burkholderiaceae</taxon>
        <taxon>Burkholderia</taxon>
        <taxon>Burkholderia cepacia complex</taxon>
    </lineage>
</organism>
<accession>A0A106QCW2</accession>
<dbReference type="EMBL" id="LPHD01000049">
    <property type="protein sequence ID" value="KWA84161.1"/>
    <property type="molecule type" value="Genomic_DNA"/>
</dbReference>
<proteinExistence type="predicted"/>
<dbReference type="InterPro" id="IPR013976">
    <property type="entry name" value="HDOD"/>
</dbReference>
<feature type="domain" description="HDOD" evidence="1">
    <location>
        <begin position="20"/>
        <end position="215"/>
    </location>
</feature>
<dbReference type="RefSeq" id="WP_060192558.1">
    <property type="nucleotide sequence ID" value="NZ_LPHD01000049.1"/>
</dbReference>
<dbReference type="AlphaFoldDB" id="A0A106QCW2"/>
<comment type="caution">
    <text evidence="2">The sequence shown here is derived from an EMBL/GenBank/DDBJ whole genome shotgun (WGS) entry which is preliminary data.</text>
</comment>
<dbReference type="Pfam" id="PF08668">
    <property type="entry name" value="HDOD"/>
    <property type="match status" value="1"/>
</dbReference>
<dbReference type="InterPro" id="IPR029016">
    <property type="entry name" value="GAF-like_dom_sf"/>
</dbReference>
<protein>
    <recommendedName>
        <fullName evidence="1">HDOD domain-containing protein</fullName>
    </recommendedName>
</protein>
<evidence type="ECO:0000313" key="3">
    <source>
        <dbReference type="Proteomes" id="UP000060630"/>
    </source>
</evidence>
<evidence type="ECO:0000313" key="2">
    <source>
        <dbReference type="EMBL" id="KWA84161.1"/>
    </source>
</evidence>
<evidence type="ECO:0000259" key="1">
    <source>
        <dbReference type="PROSITE" id="PS51833"/>
    </source>
</evidence>
<dbReference type="SUPFAM" id="SSF109604">
    <property type="entry name" value="HD-domain/PDEase-like"/>
    <property type="match status" value="1"/>
</dbReference>
<gene>
    <name evidence="2" type="ORF">WL29_22630</name>
</gene>
<dbReference type="InterPro" id="IPR052340">
    <property type="entry name" value="RNase_Y/CdgJ"/>
</dbReference>
<dbReference type="PANTHER" id="PTHR33525:SF4">
    <property type="entry name" value="CYCLIC DI-GMP PHOSPHODIESTERASE CDGJ"/>
    <property type="match status" value="1"/>
</dbReference>
<name>A0A106QCW2_9BURK</name>